<evidence type="ECO:0000259" key="2">
    <source>
        <dbReference type="Pfam" id="PF00582"/>
    </source>
</evidence>
<dbReference type="PANTHER" id="PTHR46268">
    <property type="entry name" value="STRESS RESPONSE PROTEIN NHAX"/>
    <property type="match status" value="1"/>
</dbReference>
<organism evidence="3 4">
    <name type="scientific">Streptomyces zhihengii</name>
    <dbReference type="NCBI Taxonomy" id="1818004"/>
    <lineage>
        <taxon>Bacteria</taxon>
        <taxon>Bacillati</taxon>
        <taxon>Actinomycetota</taxon>
        <taxon>Actinomycetes</taxon>
        <taxon>Kitasatosporales</taxon>
        <taxon>Streptomycetaceae</taxon>
        <taxon>Streptomyces</taxon>
    </lineage>
</organism>
<gene>
    <name evidence="3" type="ORF">JE024_00850</name>
</gene>
<reference evidence="3 4" key="1">
    <citation type="journal article" date="2016" name="Arch. Microbiol.">
        <title>Streptomyces zhihengii sp. nov., isolated from rhizospheric soil of Psammosilene tunicoides.</title>
        <authorList>
            <person name="Huang M.J."/>
            <person name="Fei J.J."/>
            <person name="Salam N."/>
            <person name="Kim C.J."/>
            <person name="Hozzein W.N."/>
            <person name="Xiao M."/>
            <person name="Huang H.Q."/>
            <person name="Li W.J."/>
        </authorList>
    </citation>
    <scope>NUCLEOTIDE SEQUENCE [LARGE SCALE GENOMIC DNA]</scope>
    <source>
        <strain evidence="3 4">YIM T102</strain>
    </source>
</reference>
<dbReference type="Gene3D" id="3.40.50.620">
    <property type="entry name" value="HUPs"/>
    <property type="match status" value="2"/>
</dbReference>
<dbReference type="InterPro" id="IPR014729">
    <property type="entry name" value="Rossmann-like_a/b/a_fold"/>
</dbReference>
<dbReference type="Proteomes" id="UP000664109">
    <property type="component" value="Unassembled WGS sequence"/>
</dbReference>
<sequence>MTRIVTVGIDGSRESLAAAGWAAGEAVARGELLRMVHVWSNHAVAVTRYEEPETHRRRAHGLLDSAARYALADRPGLRLETSLLSGDPVRELCAAGAEADLLVLGSRGLGGLTGFITGSVSLAVLAHARRPVVLVRAGESEETAAPDSADGEVVVGLGLPADDEVTAQAFAHAERRGGGLRVVHSWSLPPLYGAHTTGVRQSILDELAAEAHRGLEEALAPWTAKYPDVPVERRYGRGSAAEALVEASHGAALVVVGLRRRTGTWGAHVGPVVHAVIHHSAAPVAIVPHDAHDQPRAE</sequence>
<dbReference type="EMBL" id="JAFEJA010000001">
    <property type="protein sequence ID" value="MBM9617298.1"/>
    <property type="molecule type" value="Genomic_DNA"/>
</dbReference>
<dbReference type="Pfam" id="PF00582">
    <property type="entry name" value="Usp"/>
    <property type="match status" value="2"/>
</dbReference>
<accession>A0ABS2UJN0</accession>
<evidence type="ECO:0000313" key="4">
    <source>
        <dbReference type="Proteomes" id="UP000664109"/>
    </source>
</evidence>
<comment type="similarity">
    <text evidence="1">Belongs to the universal stress protein A family.</text>
</comment>
<dbReference type="RefSeq" id="WP_205371711.1">
    <property type="nucleotide sequence ID" value="NZ_JAFEJA010000001.1"/>
</dbReference>
<dbReference type="PRINTS" id="PR01438">
    <property type="entry name" value="UNVRSLSTRESS"/>
</dbReference>
<dbReference type="PANTHER" id="PTHR46268:SF6">
    <property type="entry name" value="UNIVERSAL STRESS PROTEIN UP12"/>
    <property type="match status" value="1"/>
</dbReference>
<proteinExistence type="inferred from homology"/>
<feature type="domain" description="UspA" evidence="2">
    <location>
        <begin position="1"/>
        <end position="136"/>
    </location>
</feature>
<comment type="caution">
    <text evidence="3">The sequence shown here is derived from an EMBL/GenBank/DDBJ whole genome shotgun (WGS) entry which is preliminary data.</text>
</comment>
<name>A0ABS2UJN0_9ACTN</name>
<dbReference type="InterPro" id="IPR006016">
    <property type="entry name" value="UspA"/>
</dbReference>
<keyword evidence="4" id="KW-1185">Reference proteome</keyword>
<dbReference type="SUPFAM" id="SSF52402">
    <property type="entry name" value="Adenine nucleotide alpha hydrolases-like"/>
    <property type="match status" value="2"/>
</dbReference>
<dbReference type="InterPro" id="IPR006015">
    <property type="entry name" value="Universal_stress_UspA"/>
</dbReference>
<protein>
    <submittedName>
        <fullName evidence="3">Universal stress protein</fullName>
    </submittedName>
</protein>
<feature type="domain" description="UspA" evidence="2">
    <location>
        <begin position="153"/>
        <end position="288"/>
    </location>
</feature>
<evidence type="ECO:0000313" key="3">
    <source>
        <dbReference type="EMBL" id="MBM9617298.1"/>
    </source>
</evidence>
<evidence type="ECO:0000256" key="1">
    <source>
        <dbReference type="ARBA" id="ARBA00008791"/>
    </source>
</evidence>